<dbReference type="EMBL" id="MFTC01000059">
    <property type="protein sequence ID" value="OGI50822.1"/>
    <property type="molecule type" value="Genomic_DNA"/>
</dbReference>
<evidence type="ECO:0000313" key="6">
    <source>
        <dbReference type="EMBL" id="OGI50822.1"/>
    </source>
</evidence>
<protein>
    <recommendedName>
        <fullName evidence="5">Cadherin domain-containing protein</fullName>
    </recommendedName>
</protein>
<dbReference type="AlphaFoldDB" id="A0A1F6U0H3"/>
<proteinExistence type="predicted"/>
<name>A0A1F6U0H3_9PROT</name>
<gene>
    <name evidence="6" type="ORF">A3A87_09725</name>
</gene>
<dbReference type="Pfam" id="PF16184">
    <property type="entry name" value="Cadherin_3"/>
    <property type="match status" value="1"/>
</dbReference>
<keyword evidence="1" id="KW-0732">Signal</keyword>
<dbReference type="Proteomes" id="UP000179037">
    <property type="component" value="Unassembled WGS sequence"/>
</dbReference>
<evidence type="ECO:0000256" key="2">
    <source>
        <dbReference type="ARBA" id="ARBA00022737"/>
    </source>
</evidence>
<dbReference type="GO" id="GO:0016020">
    <property type="term" value="C:membrane"/>
    <property type="evidence" value="ECO:0007669"/>
    <property type="project" value="InterPro"/>
</dbReference>
<keyword evidence="2" id="KW-0677">Repeat</keyword>
<evidence type="ECO:0000259" key="5">
    <source>
        <dbReference type="PROSITE" id="PS50268"/>
    </source>
</evidence>
<dbReference type="STRING" id="1817768.A3A87_09725"/>
<dbReference type="PROSITE" id="PS51854">
    <property type="entry name" value="CSPG"/>
    <property type="match status" value="1"/>
</dbReference>
<dbReference type="InterPro" id="IPR002126">
    <property type="entry name" value="Cadherin-like_dom"/>
</dbReference>
<feature type="domain" description="Cadherin" evidence="5">
    <location>
        <begin position="78"/>
        <end position="175"/>
    </location>
</feature>
<feature type="compositionally biased region" description="Basic and acidic residues" evidence="4">
    <location>
        <begin position="457"/>
        <end position="481"/>
    </location>
</feature>
<organism evidence="6 7">
    <name type="scientific">Candidatus Muproteobacteria bacterium RIFCSPLOWO2_01_FULL_60_18</name>
    <dbReference type="NCBI Taxonomy" id="1817768"/>
    <lineage>
        <taxon>Bacteria</taxon>
        <taxon>Pseudomonadati</taxon>
        <taxon>Pseudomonadota</taxon>
        <taxon>Candidatus Muproteobacteria</taxon>
    </lineage>
</organism>
<sequence>MDGGAPSYSISGGADAARFTINAGTGVLTFNLAPDFEAPADAGLNNVYDVTVQVSDGLGGSDTQAISVTVTNANENPVAANDAYAVAEDNVLNVAAAGVLANDTDVDGDALTIVSYTAAANGAVTVNADGSLTYTPNANFAGIDSFTYTGSDGNGGTASATVTITVTPVNDAPVLGTNGGLTLVTGTNATIAAAQLAVTDVDNTAAQITYTLAVAPTNGVLLRNGVALGAGATFTQADIDAGLMTYQNVNPVVADGFSFSVADGAGGTIGATGFAITVQIGNPGGGGPPPVPPGGGGPPPVPPIPPGDGINPVPPGPGSILPPEFEYSNNGFATPPAVAVAANPAAPVATPVATAVAPEIGPSEGAELSDSPALRSSHSLKALWEAVDAMRRQVGEEDAAGRRSYLIAKAAAGGGFLLTAGFVAWILRSGALFASLVSTLPLWKGYDPLPILAYKRRRDEDKEDDTKNRMAAVRDREERAARKLFAPSR</sequence>
<dbReference type="InterPro" id="IPR039005">
    <property type="entry name" value="CSPG_rpt"/>
</dbReference>
<dbReference type="InterPro" id="IPR015919">
    <property type="entry name" value="Cadherin-like_sf"/>
</dbReference>
<evidence type="ECO:0000256" key="4">
    <source>
        <dbReference type="SAM" id="MobiDB-lite"/>
    </source>
</evidence>
<feature type="region of interest" description="Disordered" evidence="4">
    <location>
        <begin position="282"/>
        <end position="321"/>
    </location>
</feature>
<reference evidence="6 7" key="1">
    <citation type="journal article" date="2016" name="Nat. Commun.">
        <title>Thousands of microbial genomes shed light on interconnected biogeochemical processes in an aquifer system.</title>
        <authorList>
            <person name="Anantharaman K."/>
            <person name="Brown C.T."/>
            <person name="Hug L.A."/>
            <person name="Sharon I."/>
            <person name="Castelle C.J."/>
            <person name="Probst A.J."/>
            <person name="Thomas B.C."/>
            <person name="Singh A."/>
            <person name="Wilkins M.J."/>
            <person name="Karaoz U."/>
            <person name="Brodie E.L."/>
            <person name="Williams K.H."/>
            <person name="Hubbard S.S."/>
            <person name="Banfield J.F."/>
        </authorList>
    </citation>
    <scope>NUCLEOTIDE SEQUENCE [LARGE SCALE GENOMIC DNA]</scope>
</reference>
<keyword evidence="3" id="KW-0325">Glycoprotein</keyword>
<feature type="domain" description="Cadherin" evidence="5">
    <location>
        <begin position="8"/>
        <end position="79"/>
    </location>
</feature>
<dbReference type="SUPFAM" id="SSF49313">
    <property type="entry name" value="Cadherin-like"/>
    <property type="match status" value="2"/>
</dbReference>
<dbReference type="PANTHER" id="PTHR45739">
    <property type="entry name" value="MATRIX PROTEIN, PUTATIVE-RELATED"/>
    <property type="match status" value="1"/>
</dbReference>
<dbReference type="InterPro" id="IPR051561">
    <property type="entry name" value="FRAS1_ECM"/>
</dbReference>
<feature type="compositionally biased region" description="Pro residues" evidence="4">
    <location>
        <begin position="286"/>
        <end position="317"/>
    </location>
</feature>
<feature type="region of interest" description="Disordered" evidence="4">
    <location>
        <begin position="457"/>
        <end position="489"/>
    </location>
</feature>
<dbReference type="CDD" id="cd11304">
    <property type="entry name" value="Cadherin_repeat"/>
    <property type="match status" value="1"/>
</dbReference>
<dbReference type="GO" id="GO:0009653">
    <property type="term" value="P:anatomical structure morphogenesis"/>
    <property type="evidence" value="ECO:0007669"/>
    <property type="project" value="TreeGrafter"/>
</dbReference>
<evidence type="ECO:0000256" key="1">
    <source>
        <dbReference type="ARBA" id="ARBA00022729"/>
    </source>
</evidence>
<dbReference type="Pfam" id="PF17963">
    <property type="entry name" value="Big_9"/>
    <property type="match status" value="1"/>
</dbReference>
<dbReference type="GO" id="GO:0007156">
    <property type="term" value="P:homophilic cell adhesion via plasma membrane adhesion molecules"/>
    <property type="evidence" value="ECO:0007669"/>
    <property type="project" value="InterPro"/>
</dbReference>
<dbReference type="NCBIfam" id="NF012211">
    <property type="entry name" value="tand_rpt_95"/>
    <property type="match status" value="1"/>
</dbReference>
<dbReference type="GO" id="GO:0005509">
    <property type="term" value="F:calcium ion binding"/>
    <property type="evidence" value="ECO:0007669"/>
    <property type="project" value="InterPro"/>
</dbReference>
<dbReference type="Gene3D" id="2.60.40.3440">
    <property type="match status" value="1"/>
</dbReference>
<comment type="caution">
    <text evidence="6">The sequence shown here is derived from an EMBL/GenBank/DDBJ whole genome shotgun (WGS) entry which is preliminary data.</text>
</comment>
<dbReference type="PANTHER" id="PTHR45739:SF8">
    <property type="entry name" value="FRAS1-RELATED EXTRACELLULAR MATRIX PROTEIN 1"/>
    <property type="match status" value="1"/>
</dbReference>
<dbReference type="PROSITE" id="PS50268">
    <property type="entry name" value="CADHERIN_2"/>
    <property type="match status" value="2"/>
</dbReference>
<accession>A0A1F6U0H3</accession>
<evidence type="ECO:0000256" key="3">
    <source>
        <dbReference type="ARBA" id="ARBA00023180"/>
    </source>
</evidence>
<evidence type="ECO:0000313" key="7">
    <source>
        <dbReference type="Proteomes" id="UP000179037"/>
    </source>
</evidence>